<feature type="coiled-coil region" evidence="1">
    <location>
        <begin position="447"/>
        <end position="481"/>
    </location>
</feature>
<organism evidence="2">
    <name type="scientific">Candidatus Paraimprobicoccus trichonymphae</name>
    <dbReference type="NCBI Taxonomy" id="3033793"/>
    <lineage>
        <taxon>Bacteria</taxon>
        <taxon>Bacillati</taxon>
        <taxon>Bacillota</taxon>
        <taxon>Clostridia</taxon>
        <taxon>Candidatus Paraimprobicoccus</taxon>
    </lineage>
</organism>
<dbReference type="Proteomes" id="UP001335720">
    <property type="component" value="Chromosome"/>
</dbReference>
<keyword evidence="1" id="KW-0175">Coiled coil</keyword>
<evidence type="ECO:0000313" key="2">
    <source>
        <dbReference type="EMBL" id="BED92817.1"/>
    </source>
</evidence>
<accession>A0AA48KZE5</accession>
<dbReference type="AlphaFoldDB" id="A0AA48KZE5"/>
<name>A0AA48KZE5_9FIRM</name>
<proteinExistence type="predicted"/>
<evidence type="ECO:0000256" key="1">
    <source>
        <dbReference type="SAM" id="Coils"/>
    </source>
</evidence>
<reference evidence="2" key="1">
    <citation type="journal article" date="2023" name="ISME J.">
        <title>Emergence of putative energy parasites within Clostridia revealed by genome analysis of a novel endosymbiotic clade.</title>
        <authorList>
            <person name="Takahashi K."/>
            <person name="Kuwahara H."/>
            <person name="Horikawa Y."/>
            <person name="Izawa K."/>
            <person name="Kato D."/>
            <person name="Inagaki T."/>
            <person name="Yuki M."/>
            <person name="Ohkuma M."/>
            <person name="Hongoh Y."/>
        </authorList>
    </citation>
    <scope>NUCLEOTIDE SEQUENCE</scope>
    <source>
        <strain evidence="2">RsTa-C01</strain>
    </source>
</reference>
<protein>
    <submittedName>
        <fullName evidence="2">Uncharacterized protein</fullName>
    </submittedName>
</protein>
<gene>
    <name evidence="2" type="ORF">RsTaC01_0702</name>
</gene>
<sequence>MAFNFLSKNSEKDTKKSGIKGYEKYKKDTIKKLENLSKISNKFTKDLTKNIEIYSKFESENKINKKENLKKEFVDKAKVIFNSEIFIKLGLGFKEIFGYLTVFEKAELKKYFDTFWVSINTESINYFNNLFKKKLSKIENDHIKASAVYFENLLKNLVKLDNLAKLLIKDLKKPVKSEIEQINNALSKLTEKIENKDKNRCENLEKKVGKLIGEGNILGAKNEIEKYKLSPEYDKIINDIENFLKENFNKFSVLKAMFIEGEIKNMKDYVLKCKVSEPGTKIEIKSPEEISKNLEKIKEKTENLIKIVAKIYEISEKFNNDSDVNYLVKLLENYLTNSKKEKDILSLDLASIKSKIVGMSAEYLSGKFLTAFSQNESYWKNDKFVNTLKCSIENFDKQSFEDAFNDSRESNFCKIYDKILKLKSNNDNIASFLDGKIKELENDGDIKVEFKSEFKNLKKELKNKEKNVDKILINFQLLELKIKAFNYQKTIANAAGNDGMKTKIRKIFEDFKKSNENAKEIKLLNDNIKKFKTEVYESLDSVTIRCSLGTRLKKALDNTTSVVPEKLKEFLSEFVSSLMGTPNDVSSGEWVSSETGSVKSRKLFKLNGNELKDLKTLFDELIKNVKKSDTNEIKNHIIGKIAPFLYPNNKNNNSIVIELGKISSES</sequence>
<dbReference type="KEGG" id="ptrh:RsTaC01_0702"/>
<dbReference type="EMBL" id="AP027925">
    <property type="protein sequence ID" value="BED92817.1"/>
    <property type="molecule type" value="Genomic_DNA"/>
</dbReference>